<dbReference type="EMBL" id="JAJSOF020000017">
    <property type="protein sequence ID" value="KAJ4439438.1"/>
    <property type="molecule type" value="Genomic_DNA"/>
</dbReference>
<keyword evidence="2" id="KW-1185">Reference proteome</keyword>
<dbReference type="Proteomes" id="UP001148838">
    <property type="component" value="Unassembled WGS sequence"/>
</dbReference>
<proteinExistence type="predicted"/>
<sequence>MRQRTRLKQFLGTHLTVEKSRNDPDQEISQTGIEPTHERSPGQFFFLHMTFIKGLITLNLYDKLRFSLNICYEGQNHSQAGNAGGGDGTSSLDCLSLIVESISPGAAAVAGFLQGQGRTSVRLHKQEDLTEQVDHTAPVVKMAQQ</sequence>
<protein>
    <submittedName>
        <fullName evidence="1">Uncharacterized protein</fullName>
    </submittedName>
</protein>
<evidence type="ECO:0000313" key="2">
    <source>
        <dbReference type="Proteomes" id="UP001148838"/>
    </source>
</evidence>
<organism evidence="1 2">
    <name type="scientific">Periplaneta americana</name>
    <name type="common">American cockroach</name>
    <name type="synonym">Blatta americana</name>
    <dbReference type="NCBI Taxonomy" id="6978"/>
    <lineage>
        <taxon>Eukaryota</taxon>
        <taxon>Metazoa</taxon>
        <taxon>Ecdysozoa</taxon>
        <taxon>Arthropoda</taxon>
        <taxon>Hexapoda</taxon>
        <taxon>Insecta</taxon>
        <taxon>Pterygota</taxon>
        <taxon>Neoptera</taxon>
        <taxon>Polyneoptera</taxon>
        <taxon>Dictyoptera</taxon>
        <taxon>Blattodea</taxon>
        <taxon>Blattoidea</taxon>
        <taxon>Blattidae</taxon>
        <taxon>Blattinae</taxon>
        <taxon>Periplaneta</taxon>
    </lineage>
</organism>
<name>A0ABQ8SYY6_PERAM</name>
<reference evidence="1 2" key="1">
    <citation type="journal article" date="2022" name="Allergy">
        <title>Genome assembly and annotation of Periplaneta americana reveal a comprehensive cockroach allergen profile.</title>
        <authorList>
            <person name="Wang L."/>
            <person name="Xiong Q."/>
            <person name="Saelim N."/>
            <person name="Wang L."/>
            <person name="Nong W."/>
            <person name="Wan A.T."/>
            <person name="Shi M."/>
            <person name="Liu X."/>
            <person name="Cao Q."/>
            <person name="Hui J.H.L."/>
            <person name="Sookrung N."/>
            <person name="Leung T.F."/>
            <person name="Tungtrongchitr A."/>
            <person name="Tsui S.K.W."/>
        </authorList>
    </citation>
    <scope>NUCLEOTIDE SEQUENCE [LARGE SCALE GENOMIC DNA]</scope>
    <source>
        <strain evidence="1">PWHHKU_190912</strain>
    </source>
</reference>
<accession>A0ABQ8SYY6</accession>
<gene>
    <name evidence="1" type="ORF">ANN_07562</name>
</gene>
<comment type="caution">
    <text evidence="1">The sequence shown here is derived from an EMBL/GenBank/DDBJ whole genome shotgun (WGS) entry which is preliminary data.</text>
</comment>
<evidence type="ECO:0000313" key="1">
    <source>
        <dbReference type="EMBL" id="KAJ4439438.1"/>
    </source>
</evidence>